<proteinExistence type="predicted"/>
<dbReference type="InterPro" id="IPR044730">
    <property type="entry name" value="RNase_H-like_dom_plant"/>
</dbReference>
<feature type="region of interest" description="Disordered" evidence="1">
    <location>
        <begin position="210"/>
        <end position="248"/>
    </location>
</feature>
<name>A0A7J6GA85_CANSA</name>
<evidence type="ECO:0000313" key="5">
    <source>
        <dbReference type="Proteomes" id="UP000583929"/>
    </source>
</evidence>
<dbReference type="PANTHER" id="PTHR47723:SF24">
    <property type="entry name" value="RNASE H TYPE-1 DOMAIN-CONTAINING PROTEIN"/>
    <property type="match status" value="1"/>
</dbReference>
<dbReference type="PANTHER" id="PTHR47723">
    <property type="entry name" value="OS05G0353850 PROTEIN"/>
    <property type="match status" value="1"/>
</dbReference>
<evidence type="ECO:0000256" key="1">
    <source>
        <dbReference type="SAM" id="MobiDB-lite"/>
    </source>
</evidence>
<sequence length="430" mass="48665">MVFTHPNVSPTPTPESVRYLAQFIADEIGELIEIFPLSLLENFGPYLRLRVLFDITKPLRRGMTIHFRGINDPKWVSFKYESLPNFCYFCGLVDHTYNKCTKYLLRCDNFPVPPALEYKESLRATTSAQHKRNSFELSNSIPYEEYFPRIRTDHQSLQQAVDQFLRVDSPVSHPVLHPAVFLCLHLWPTLPSPPPIMTDSVTTHIDKGKTIALSPPSPPPHRRGSKGVVISEPRTTASPGISSGTRQPFTRQTAQDYNEAQQNNLVDHSVSVSNQRTHHSQLFSVDDFQEDSPALYVDAALDHNHGLTGIGFTFKIGHHQIVASENRRLPGASTPIFAEGQALLQGLSWCVDSQLQPEFIFSDYLNLVSKVKGNWQDHSVLSGLVSQIKLFFSNFPEASLKYLPRQFNTVAHRLAKDAIRLREEGHEELI</sequence>
<dbReference type="Proteomes" id="UP000583929">
    <property type="component" value="Unassembled WGS sequence"/>
</dbReference>
<dbReference type="AlphaFoldDB" id="A0A7J6GA85"/>
<dbReference type="Pfam" id="PF14392">
    <property type="entry name" value="zf-CCHC_4"/>
    <property type="match status" value="1"/>
</dbReference>
<evidence type="ECO:0000259" key="2">
    <source>
        <dbReference type="Pfam" id="PF13456"/>
    </source>
</evidence>
<protein>
    <recommendedName>
        <fullName evidence="6">RNase H type-1 domain-containing protein</fullName>
    </recommendedName>
</protein>
<dbReference type="InterPro" id="IPR053151">
    <property type="entry name" value="RNase_H-like"/>
</dbReference>
<dbReference type="SUPFAM" id="SSF53098">
    <property type="entry name" value="Ribonuclease H-like"/>
    <property type="match status" value="1"/>
</dbReference>
<dbReference type="CDD" id="cd06222">
    <property type="entry name" value="RNase_H_like"/>
    <property type="match status" value="1"/>
</dbReference>
<evidence type="ECO:0008006" key="6">
    <source>
        <dbReference type="Google" id="ProtNLM"/>
    </source>
</evidence>
<evidence type="ECO:0000259" key="3">
    <source>
        <dbReference type="Pfam" id="PF14392"/>
    </source>
</evidence>
<dbReference type="InterPro" id="IPR002156">
    <property type="entry name" value="RNaseH_domain"/>
</dbReference>
<dbReference type="Gene3D" id="3.30.420.10">
    <property type="entry name" value="Ribonuclease H-like superfamily/Ribonuclease H"/>
    <property type="match status" value="1"/>
</dbReference>
<evidence type="ECO:0000313" key="4">
    <source>
        <dbReference type="EMBL" id="KAF4379871.1"/>
    </source>
</evidence>
<gene>
    <name evidence="4" type="ORF">G4B88_012794</name>
</gene>
<dbReference type="InterPro" id="IPR012337">
    <property type="entry name" value="RNaseH-like_sf"/>
</dbReference>
<dbReference type="InterPro" id="IPR036397">
    <property type="entry name" value="RNaseH_sf"/>
</dbReference>
<comment type="caution">
    <text evidence="4">The sequence shown here is derived from an EMBL/GenBank/DDBJ whole genome shotgun (WGS) entry which is preliminary data.</text>
</comment>
<keyword evidence="5" id="KW-1185">Reference proteome</keyword>
<feature type="domain" description="RNase H type-1" evidence="2">
    <location>
        <begin position="297"/>
        <end position="418"/>
    </location>
</feature>
<dbReference type="GO" id="GO:0004523">
    <property type="term" value="F:RNA-DNA hybrid ribonuclease activity"/>
    <property type="evidence" value="ECO:0007669"/>
    <property type="project" value="InterPro"/>
</dbReference>
<reference evidence="4 5" key="1">
    <citation type="journal article" date="2020" name="bioRxiv">
        <title>Sequence and annotation of 42 cannabis genomes reveals extensive copy number variation in cannabinoid synthesis and pathogen resistance genes.</title>
        <authorList>
            <person name="Mckernan K.J."/>
            <person name="Helbert Y."/>
            <person name="Kane L.T."/>
            <person name="Ebling H."/>
            <person name="Zhang L."/>
            <person name="Liu B."/>
            <person name="Eaton Z."/>
            <person name="Mclaughlin S."/>
            <person name="Kingan S."/>
            <person name="Baybayan P."/>
            <person name="Concepcion G."/>
            <person name="Jordan M."/>
            <person name="Riva A."/>
            <person name="Barbazuk W."/>
            <person name="Harkins T."/>
        </authorList>
    </citation>
    <scope>NUCLEOTIDE SEQUENCE [LARGE SCALE GENOMIC DNA]</scope>
    <source>
        <strain evidence="5">cv. Jamaican Lion 4</strain>
        <tissue evidence="4">Leaf</tissue>
    </source>
</reference>
<organism evidence="4 5">
    <name type="scientific">Cannabis sativa</name>
    <name type="common">Hemp</name>
    <name type="synonym">Marijuana</name>
    <dbReference type="NCBI Taxonomy" id="3483"/>
    <lineage>
        <taxon>Eukaryota</taxon>
        <taxon>Viridiplantae</taxon>
        <taxon>Streptophyta</taxon>
        <taxon>Embryophyta</taxon>
        <taxon>Tracheophyta</taxon>
        <taxon>Spermatophyta</taxon>
        <taxon>Magnoliopsida</taxon>
        <taxon>eudicotyledons</taxon>
        <taxon>Gunneridae</taxon>
        <taxon>Pentapetalae</taxon>
        <taxon>rosids</taxon>
        <taxon>fabids</taxon>
        <taxon>Rosales</taxon>
        <taxon>Cannabaceae</taxon>
        <taxon>Cannabis</taxon>
    </lineage>
</organism>
<dbReference type="Pfam" id="PF13456">
    <property type="entry name" value="RVT_3"/>
    <property type="match status" value="1"/>
</dbReference>
<dbReference type="GO" id="GO:0003676">
    <property type="term" value="F:nucleic acid binding"/>
    <property type="evidence" value="ECO:0007669"/>
    <property type="project" value="InterPro"/>
</dbReference>
<feature type="domain" description="Zinc knuckle CX2CX4HX4C" evidence="3">
    <location>
        <begin position="53"/>
        <end position="102"/>
    </location>
</feature>
<dbReference type="InterPro" id="IPR025836">
    <property type="entry name" value="Zn_knuckle_CX2CX4HX4C"/>
</dbReference>
<feature type="compositionally biased region" description="Polar residues" evidence="1">
    <location>
        <begin position="233"/>
        <end position="248"/>
    </location>
</feature>
<dbReference type="EMBL" id="JAATIQ010000126">
    <property type="protein sequence ID" value="KAF4379871.1"/>
    <property type="molecule type" value="Genomic_DNA"/>
</dbReference>
<accession>A0A7J6GA85</accession>